<name>A0A843WF91_COLES</name>
<dbReference type="EMBL" id="NMUH01004573">
    <property type="protein sequence ID" value="MQM10093.1"/>
    <property type="molecule type" value="Genomic_DNA"/>
</dbReference>
<comment type="caution">
    <text evidence="1">The sequence shown here is derived from an EMBL/GenBank/DDBJ whole genome shotgun (WGS) entry which is preliminary data.</text>
</comment>
<sequence length="261" mass="27960">MLAGGVPRLRLFLYVFGWPTTHLRVCACFSPTGHVVGYKLAVRRGFVVLPHLFAWCLALEGLGHRGRPEFYPVQASQSFVSPPRSTLVPEPRREVRREATAWPGCGVACIGVLMGLHDGYSLVVPSSRGHRWSGLVRTCASGGFRWVFSQFRSPVLGCQSVVAPASVVSRPGGVSRVPGGSACGPSTLWRSEVAVLEALFARLTPLLPSARGSSSRELGVGRVAEAAVAPCVDSSSESECCELLYLSELRVVFCKSSGYAP</sequence>
<dbReference type="AlphaFoldDB" id="A0A843WF91"/>
<evidence type="ECO:0000313" key="1">
    <source>
        <dbReference type="EMBL" id="MQM10093.1"/>
    </source>
</evidence>
<proteinExistence type="predicted"/>
<keyword evidence="2" id="KW-1185">Reference proteome</keyword>
<dbReference type="Proteomes" id="UP000652761">
    <property type="component" value="Unassembled WGS sequence"/>
</dbReference>
<evidence type="ECO:0000313" key="2">
    <source>
        <dbReference type="Proteomes" id="UP000652761"/>
    </source>
</evidence>
<organism evidence="1 2">
    <name type="scientific">Colocasia esculenta</name>
    <name type="common">Wild taro</name>
    <name type="synonym">Arum esculentum</name>
    <dbReference type="NCBI Taxonomy" id="4460"/>
    <lineage>
        <taxon>Eukaryota</taxon>
        <taxon>Viridiplantae</taxon>
        <taxon>Streptophyta</taxon>
        <taxon>Embryophyta</taxon>
        <taxon>Tracheophyta</taxon>
        <taxon>Spermatophyta</taxon>
        <taxon>Magnoliopsida</taxon>
        <taxon>Liliopsida</taxon>
        <taxon>Araceae</taxon>
        <taxon>Aroideae</taxon>
        <taxon>Colocasieae</taxon>
        <taxon>Colocasia</taxon>
    </lineage>
</organism>
<reference evidence="1" key="1">
    <citation type="submission" date="2017-07" db="EMBL/GenBank/DDBJ databases">
        <title>Taro Niue Genome Assembly and Annotation.</title>
        <authorList>
            <person name="Atibalentja N."/>
            <person name="Keating K."/>
            <person name="Fields C.J."/>
        </authorList>
    </citation>
    <scope>NUCLEOTIDE SEQUENCE</scope>
    <source>
        <strain evidence="1">Niue_2</strain>
        <tissue evidence="1">Leaf</tissue>
    </source>
</reference>
<accession>A0A843WF91</accession>
<protein>
    <submittedName>
        <fullName evidence="1">Uncharacterized protein</fullName>
    </submittedName>
</protein>
<gene>
    <name evidence="1" type="ORF">Taro_042981</name>
</gene>